<dbReference type="Proteomes" id="UP001017257">
    <property type="component" value="Chromosome"/>
</dbReference>
<evidence type="ECO:0000313" key="4">
    <source>
        <dbReference type="Proteomes" id="UP001017257"/>
    </source>
</evidence>
<protein>
    <recommendedName>
        <fullName evidence="5">LPXTG cell wall anchor domain-containing protein</fullName>
    </recommendedName>
</protein>
<keyword evidence="4" id="KW-1185">Reference proteome</keyword>
<organism evidence="3 4">
    <name type="scientific">Microvirga terrae</name>
    <dbReference type="NCBI Taxonomy" id="2740529"/>
    <lineage>
        <taxon>Bacteria</taxon>
        <taxon>Pseudomonadati</taxon>
        <taxon>Pseudomonadota</taxon>
        <taxon>Alphaproteobacteria</taxon>
        <taxon>Hyphomicrobiales</taxon>
        <taxon>Methylobacteriaceae</taxon>
        <taxon>Microvirga</taxon>
    </lineage>
</organism>
<keyword evidence="1" id="KW-0812">Transmembrane</keyword>
<evidence type="ECO:0008006" key="5">
    <source>
        <dbReference type="Google" id="ProtNLM"/>
    </source>
</evidence>
<evidence type="ECO:0000313" key="3">
    <source>
        <dbReference type="EMBL" id="UVF17473.1"/>
    </source>
</evidence>
<accession>A0ABY5RKG6</accession>
<feature type="signal peptide" evidence="2">
    <location>
        <begin position="1"/>
        <end position="19"/>
    </location>
</feature>
<keyword evidence="1" id="KW-1133">Transmembrane helix</keyword>
<proteinExistence type="predicted"/>
<dbReference type="RefSeq" id="WP_173950544.1">
    <property type="nucleotide sequence ID" value="NZ_CP102845.1"/>
</dbReference>
<keyword evidence="1" id="KW-0472">Membrane</keyword>
<feature type="chain" id="PRO_5046329433" description="LPXTG cell wall anchor domain-containing protein" evidence="2">
    <location>
        <begin position="20"/>
        <end position="69"/>
    </location>
</feature>
<feature type="transmembrane region" description="Helical" evidence="1">
    <location>
        <begin position="43"/>
        <end position="60"/>
    </location>
</feature>
<evidence type="ECO:0000256" key="2">
    <source>
        <dbReference type="SAM" id="SignalP"/>
    </source>
</evidence>
<keyword evidence="2" id="KW-0732">Signal</keyword>
<evidence type="ECO:0000256" key="1">
    <source>
        <dbReference type="SAM" id="Phobius"/>
    </source>
</evidence>
<name>A0ABY5RKG6_9HYPH</name>
<sequence>MKRLASSLACLLLSTLAHAQTGSVAPTTPSPAASGTEGDGWLLLLVIPLIVVAAGVYFFIKRNGTTSRF</sequence>
<reference evidence="3" key="1">
    <citation type="submission" date="2022-08" db="EMBL/GenBank/DDBJ databases">
        <title>Microvirga terrae sp. nov., isolated from soil.</title>
        <authorList>
            <person name="Kim K.H."/>
            <person name="Seo Y.L."/>
            <person name="Kim J.M."/>
            <person name="Lee J.K."/>
            <person name="Han D.M."/>
            <person name="Jeon C.O."/>
        </authorList>
    </citation>
    <scope>NUCLEOTIDE SEQUENCE</scope>
    <source>
        <strain evidence="3">R24</strain>
    </source>
</reference>
<dbReference type="EMBL" id="CP102845">
    <property type="protein sequence ID" value="UVF17473.1"/>
    <property type="molecule type" value="Genomic_DNA"/>
</dbReference>
<gene>
    <name evidence="3" type="ORF">HPT29_013010</name>
</gene>